<dbReference type="Proteomes" id="UP001220256">
    <property type="component" value="Unassembled WGS sequence"/>
</dbReference>
<feature type="compositionally biased region" description="Acidic residues" evidence="1">
    <location>
        <begin position="608"/>
        <end position="620"/>
    </location>
</feature>
<dbReference type="EMBL" id="JAPVEB010000004">
    <property type="protein sequence ID" value="KAJ5264714.1"/>
    <property type="molecule type" value="Genomic_DNA"/>
</dbReference>
<proteinExistence type="predicted"/>
<organism evidence="2 3">
    <name type="scientific">Penicillium chrysogenum</name>
    <name type="common">Penicillium notatum</name>
    <dbReference type="NCBI Taxonomy" id="5076"/>
    <lineage>
        <taxon>Eukaryota</taxon>
        <taxon>Fungi</taxon>
        <taxon>Dikarya</taxon>
        <taxon>Ascomycota</taxon>
        <taxon>Pezizomycotina</taxon>
        <taxon>Eurotiomycetes</taxon>
        <taxon>Eurotiomycetidae</taxon>
        <taxon>Eurotiales</taxon>
        <taxon>Aspergillaceae</taxon>
        <taxon>Penicillium</taxon>
        <taxon>Penicillium chrysogenum species complex</taxon>
    </lineage>
</organism>
<feature type="region of interest" description="Disordered" evidence="1">
    <location>
        <begin position="608"/>
        <end position="630"/>
    </location>
</feature>
<reference evidence="2 3" key="1">
    <citation type="journal article" date="2023" name="IMA Fungus">
        <title>Comparative genomic study of the Penicillium genus elucidates a diverse pangenome and 15 lateral gene transfer events.</title>
        <authorList>
            <person name="Petersen C."/>
            <person name="Sorensen T."/>
            <person name="Nielsen M.R."/>
            <person name="Sondergaard T.E."/>
            <person name="Sorensen J.L."/>
            <person name="Fitzpatrick D.A."/>
            <person name="Frisvad J.C."/>
            <person name="Nielsen K.L."/>
        </authorList>
    </citation>
    <scope>NUCLEOTIDE SEQUENCE [LARGE SCALE GENOMIC DNA]</scope>
    <source>
        <strain evidence="2 3">IBT 3361</strain>
    </source>
</reference>
<evidence type="ECO:0000313" key="2">
    <source>
        <dbReference type="EMBL" id="KAJ5264714.1"/>
    </source>
</evidence>
<name>A0ABQ8WGJ1_PENCH</name>
<sequence length="656" mass="73590">MCSTRSSVTINPPRLSSIVENVNILQPQKSQVDEALEKSRDYWYRLASLACAYRNHGLTPEHTNPRLTLHRIPKFQGRPRKIHVRPYGVSPIPVLCVQASSTWRLVGNPDCDMIEKEITNSALLKIGTGVAIPYSFCGRVFSSWIGTTEESRTGPNYLGILTVAWCYILSARLVEIQGEGASMQYLSSETDGECLCDSPETYTLDVGEADENVARWWYAILAQHEGWKAIVKQIPEGEFLAPWAVSRTCQTRFKIRQRYSPASVCSPLTSEQAFDALTEFARLHNLGSQLPVALMTAMTFPTHQHYGSSVQLPFPRATGGKLPTVPISLIWSSLIKELPYYMTLSCSPEVVMSTLCGSFWELEVPCNLVGPWLHPVLNEVLSGTSGTVDNGYEILALIGAIRRPNISALWIGAATSGLAPKIIQKVRRGRPPLDAIAFPWTGCPQSFMDTAGSGPYTCVNAEYISRPDVWRLLHLPPKEGDDLCYRNRPCTPWAPCGTSKTKDCALRVTSHLKCNRHEYHYHHWNWDLEEGAIFQDHGFSTTPLSTITEHPADILDIEKPKTFQKKELDQMASREASLDIFRWFFINGEGVPLETIYEDDWLKEIWDEEESGEEADEAGDQESQGLVATNRDRVETWLSSVDERNSGLPSMVFNEK</sequence>
<accession>A0ABQ8WGJ1</accession>
<evidence type="ECO:0000256" key="1">
    <source>
        <dbReference type="SAM" id="MobiDB-lite"/>
    </source>
</evidence>
<protein>
    <submittedName>
        <fullName evidence="2">Uncharacterized protein</fullName>
    </submittedName>
</protein>
<gene>
    <name evidence="2" type="ORF">N7505_007507</name>
</gene>
<evidence type="ECO:0000313" key="3">
    <source>
        <dbReference type="Proteomes" id="UP001220256"/>
    </source>
</evidence>
<keyword evidence="3" id="KW-1185">Reference proteome</keyword>
<comment type="caution">
    <text evidence="2">The sequence shown here is derived from an EMBL/GenBank/DDBJ whole genome shotgun (WGS) entry which is preliminary data.</text>
</comment>